<dbReference type="InterPro" id="IPR005825">
    <property type="entry name" value="Ribosomal_uL24_CS"/>
</dbReference>
<dbReference type="CDD" id="cd06089">
    <property type="entry name" value="KOW_RPL26"/>
    <property type="match status" value="1"/>
</dbReference>
<dbReference type="SMART" id="SM00739">
    <property type="entry name" value="KOW"/>
    <property type="match status" value="1"/>
</dbReference>
<evidence type="ECO:0000256" key="7">
    <source>
        <dbReference type="ARBA" id="ARBA00058688"/>
    </source>
</evidence>
<dbReference type="InterPro" id="IPR008991">
    <property type="entry name" value="Translation_prot_SH3-like_sf"/>
</dbReference>
<dbReference type="InterPro" id="IPR014722">
    <property type="entry name" value="Rib_uL2_dom2"/>
</dbReference>
<keyword evidence="4 8" id="KW-0689">Ribosomal protein</keyword>
<dbReference type="InterPro" id="IPR041988">
    <property type="entry name" value="Ribosomal_uL24_KOW"/>
</dbReference>
<evidence type="ECO:0000256" key="8">
    <source>
        <dbReference type="HAMAP-Rule" id="MF_01326"/>
    </source>
</evidence>
<evidence type="ECO:0000256" key="2">
    <source>
        <dbReference type="ARBA" id="ARBA00022730"/>
    </source>
</evidence>
<dbReference type="GO" id="GO:0006412">
    <property type="term" value="P:translation"/>
    <property type="evidence" value="ECO:0007669"/>
    <property type="project" value="UniProtKB-UniRule"/>
</dbReference>
<dbReference type="GO" id="GO:0003735">
    <property type="term" value="F:structural constituent of ribosome"/>
    <property type="evidence" value="ECO:0007669"/>
    <property type="project" value="InterPro"/>
</dbReference>
<feature type="domain" description="KOW" evidence="10">
    <location>
        <begin position="2"/>
        <end position="29"/>
    </location>
</feature>
<dbReference type="Pfam" id="PF00467">
    <property type="entry name" value="KOW"/>
    <property type="match status" value="1"/>
</dbReference>
<reference evidence="11" key="1">
    <citation type="journal article" date="2020" name="mSystems">
        <title>Genome- and Community-Level Interaction Insights into Carbon Utilization and Element Cycling Functions of Hydrothermarchaeota in Hydrothermal Sediment.</title>
        <authorList>
            <person name="Zhou Z."/>
            <person name="Liu Y."/>
            <person name="Xu W."/>
            <person name="Pan J."/>
            <person name="Luo Z.H."/>
            <person name="Li M."/>
        </authorList>
    </citation>
    <scope>NUCLEOTIDE SEQUENCE [LARGE SCALE GENOMIC DNA]</scope>
    <source>
        <strain evidence="11">SpSt-754</strain>
    </source>
</reference>
<accession>A0A7V3KNF2</accession>
<dbReference type="HAMAP" id="MF_01326_B">
    <property type="entry name" value="Ribosomal_uL24_B"/>
    <property type="match status" value="1"/>
</dbReference>
<sequence length="103" mass="11375">MKIKRDDLVLVIAGKDKGKIGKVKKVIREKSRVVVEGVNIVKKHMRARGPQLPSGIIQMEAPIHVSNVKLVCPMCGQATRVGFVIKEDGKKSRVCKKCGKEID</sequence>
<comment type="caution">
    <text evidence="11">The sequence shown here is derived from an EMBL/GenBank/DDBJ whole genome shotgun (WGS) entry which is preliminary data.</text>
</comment>
<comment type="function">
    <text evidence="8">One of two assembly initiator proteins, it binds directly to the 5'-end of the 23S rRNA, where it nucleates assembly of the 50S subunit.</text>
</comment>
<dbReference type="PROSITE" id="PS01108">
    <property type="entry name" value="RIBOSOMAL_L24"/>
    <property type="match status" value="1"/>
</dbReference>
<comment type="function">
    <text evidence="7 8">One of the proteins that surrounds the polypeptide exit tunnel on the outside of the subunit.</text>
</comment>
<protein>
    <recommendedName>
        <fullName evidence="6 8">Large ribosomal subunit protein uL24</fullName>
    </recommendedName>
</protein>
<dbReference type="Gene3D" id="2.30.30.30">
    <property type="match status" value="1"/>
</dbReference>
<dbReference type="FunFam" id="2.30.30.30:FF:000004">
    <property type="entry name" value="50S ribosomal protein L24"/>
    <property type="match status" value="1"/>
</dbReference>
<dbReference type="NCBIfam" id="TIGR01079">
    <property type="entry name" value="rplX_bact"/>
    <property type="match status" value="1"/>
</dbReference>
<evidence type="ECO:0000256" key="9">
    <source>
        <dbReference type="RuleBase" id="RU003477"/>
    </source>
</evidence>
<dbReference type="InterPro" id="IPR005824">
    <property type="entry name" value="KOW"/>
</dbReference>
<dbReference type="PANTHER" id="PTHR12903">
    <property type="entry name" value="MITOCHONDRIAL RIBOSOMAL PROTEIN L24"/>
    <property type="match status" value="1"/>
</dbReference>
<evidence type="ECO:0000313" key="11">
    <source>
        <dbReference type="EMBL" id="HGB35793.1"/>
    </source>
</evidence>
<comment type="subunit">
    <text evidence="8">Part of the 50S ribosomal subunit.</text>
</comment>
<gene>
    <name evidence="8" type="primary">rplX</name>
    <name evidence="11" type="ORF">ENV38_02655</name>
</gene>
<evidence type="ECO:0000256" key="5">
    <source>
        <dbReference type="ARBA" id="ARBA00023274"/>
    </source>
</evidence>
<dbReference type="Pfam" id="PF17136">
    <property type="entry name" value="ribosomal_L24"/>
    <property type="match status" value="1"/>
</dbReference>
<evidence type="ECO:0000256" key="6">
    <source>
        <dbReference type="ARBA" id="ARBA00035206"/>
    </source>
</evidence>
<dbReference type="GO" id="GO:1990904">
    <property type="term" value="C:ribonucleoprotein complex"/>
    <property type="evidence" value="ECO:0007669"/>
    <property type="project" value="UniProtKB-KW"/>
</dbReference>
<keyword evidence="3 8" id="KW-0694">RNA-binding</keyword>
<evidence type="ECO:0000256" key="1">
    <source>
        <dbReference type="ARBA" id="ARBA00010618"/>
    </source>
</evidence>
<keyword evidence="2 8" id="KW-0699">rRNA-binding</keyword>
<proteinExistence type="inferred from homology"/>
<dbReference type="GO" id="GO:0019843">
    <property type="term" value="F:rRNA binding"/>
    <property type="evidence" value="ECO:0007669"/>
    <property type="project" value="UniProtKB-UniRule"/>
</dbReference>
<dbReference type="SUPFAM" id="SSF50104">
    <property type="entry name" value="Translation proteins SH3-like domain"/>
    <property type="match status" value="1"/>
</dbReference>
<evidence type="ECO:0000256" key="3">
    <source>
        <dbReference type="ARBA" id="ARBA00022884"/>
    </source>
</evidence>
<dbReference type="InterPro" id="IPR003256">
    <property type="entry name" value="Ribosomal_uL24"/>
</dbReference>
<comment type="similarity">
    <text evidence="1 8 9">Belongs to the universal ribosomal protein uL24 family.</text>
</comment>
<dbReference type="EMBL" id="DTGD01000102">
    <property type="protein sequence ID" value="HGB35793.1"/>
    <property type="molecule type" value="Genomic_DNA"/>
</dbReference>
<keyword evidence="5 8" id="KW-0687">Ribonucleoprotein</keyword>
<name>A0A7V3KNF2_UNCW3</name>
<evidence type="ECO:0000256" key="4">
    <source>
        <dbReference type="ARBA" id="ARBA00022980"/>
    </source>
</evidence>
<dbReference type="InterPro" id="IPR057264">
    <property type="entry name" value="Ribosomal_uL24_C"/>
</dbReference>
<evidence type="ECO:0000259" key="10">
    <source>
        <dbReference type="SMART" id="SM00739"/>
    </source>
</evidence>
<dbReference type="GO" id="GO:0005840">
    <property type="term" value="C:ribosome"/>
    <property type="evidence" value="ECO:0007669"/>
    <property type="project" value="UniProtKB-KW"/>
</dbReference>
<organism evidence="11">
    <name type="scientific">candidate division WOR-3 bacterium</name>
    <dbReference type="NCBI Taxonomy" id="2052148"/>
    <lineage>
        <taxon>Bacteria</taxon>
        <taxon>Bacteria division WOR-3</taxon>
    </lineage>
</organism>
<dbReference type="AlphaFoldDB" id="A0A7V3KNF2"/>